<dbReference type="Pfam" id="PF07589">
    <property type="entry name" value="PEP-CTERM"/>
    <property type="match status" value="1"/>
</dbReference>
<dbReference type="PATRIC" id="fig|1638788.3.peg.3449"/>
<feature type="domain" description="Ice-binding protein C-terminal" evidence="1">
    <location>
        <begin position="23"/>
        <end position="46"/>
    </location>
</feature>
<dbReference type="KEGG" id="mpk:VL20_3418"/>
<dbReference type="NCBIfam" id="TIGR02595">
    <property type="entry name" value="PEP_CTERM"/>
    <property type="match status" value="1"/>
</dbReference>
<evidence type="ECO:0000313" key="2">
    <source>
        <dbReference type="EMBL" id="AKV68425.1"/>
    </source>
</evidence>
<dbReference type="Proteomes" id="UP000068167">
    <property type="component" value="Chromosome"/>
</dbReference>
<proteinExistence type="predicted"/>
<keyword evidence="3" id="KW-1185">Reference proteome</keyword>
<protein>
    <recommendedName>
        <fullName evidence="1">Ice-binding protein C-terminal domain-containing protein</fullName>
    </recommendedName>
</protein>
<reference evidence="2 3" key="1">
    <citation type="journal article" date="2016" name="Stand. Genomic Sci.">
        <title>Complete genome sequence and genomic characterization of Microcystis panniformis FACHB 1757 by third-generation sequencing.</title>
        <authorList>
            <person name="Zhang J.Y."/>
            <person name="Guan R."/>
            <person name="Zhang H.J."/>
            <person name="Li H."/>
            <person name="Xiao P."/>
            <person name="Yu G.L."/>
            <person name="Du L."/>
            <person name="Cao D.M."/>
            <person name="Zhu B.C."/>
            <person name="Li R.H."/>
            <person name="Lu Z.H."/>
        </authorList>
    </citation>
    <scope>NUCLEOTIDE SEQUENCE [LARGE SCALE GENOMIC DNA]</scope>
    <source>
        <strain evidence="2 3">FACHB-1757</strain>
    </source>
</reference>
<dbReference type="EMBL" id="CP011339">
    <property type="protein sequence ID" value="AKV68425.1"/>
    <property type="molecule type" value="Genomic_DNA"/>
</dbReference>
<dbReference type="InterPro" id="IPR013424">
    <property type="entry name" value="Ice-binding_C"/>
</dbReference>
<sequence length="62" mass="6939">MLFGGINYQYRPRFHTETRRAEIPEPTSTLSLLSLGILGAGATLKRKVKRTHSIEKEPTNVG</sequence>
<evidence type="ECO:0000313" key="3">
    <source>
        <dbReference type="Proteomes" id="UP000068167"/>
    </source>
</evidence>
<gene>
    <name evidence="2" type="ORF">VL20_3418</name>
</gene>
<evidence type="ECO:0000259" key="1">
    <source>
        <dbReference type="Pfam" id="PF07589"/>
    </source>
</evidence>
<organism evidence="2 3">
    <name type="scientific">Microcystis panniformis FACHB-1757</name>
    <dbReference type="NCBI Taxonomy" id="1638788"/>
    <lineage>
        <taxon>Bacteria</taxon>
        <taxon>Bacillati</taxon>
        <taxon>Cyanobacteriota</taxon>
        <taxon>Cyanophyceae</taxon>
        <taxon>Oscillatoriophycideae</taxon>
        <taxon>Chroococcales</taxon>
        <taxon>Microcystaceae</taxon>
        <taxon>Microcystis</taxon>
    </lineage>
</organism>
<name>A0A0K1S2Z4_9CHRO</name>
<dbReference type="RefSeq" id="WP_052276856.1">
    <property type="nucleotide sequence ID" value="NZ_CP011339.1"/>
</dbReference>
<dbReference type="AlphaFoldDB" id="A0A0K1S2Z4"/>
<accession>A0A0K1S2Z4</accession>